<organism evidence="1 2">
    <name type="scientific">Clostridium scindens (strain JCM 10418 / VPI 12708)</name>
    <dbReference type="NCBI Taxonomy" id="29347"/>
    <lineage>
        <taxon>Bacteria</taxon>
        <taxon>Bacillati</taxon>
        <taxon>Bacillota</taxon>
        <taxon>Clostridia</taxon>
        <taxon>Lachnospirales</taxon>
        <taxon>Lachnospiraceae</taxon>
    </lineage>
</organism>
<gene>
    <name evidence="1" type="ORF">FYJ37_09665</name>
</gene>
<name>A0A844F6S7_CLOSV</name>
<dbReference type="Proteomes" id="UP000462363">
    <property type="component" value="Unassembled WGS sequence"/>
</dbReference>
<reference evidence="1 2" key="1">
    <citation type="submission" date="2019-08" db="EMBL/GenBank/DDBJ databases">
        <title>In-depth cultivation of the pig gut microbiome towards novel bacterial diversity and tailored functional studies.</title>
        <authorList>
            <person name="Wylensek D."/>
            <person name="Hitch T.C.A."/>
            <person name="Clavel T."/>
        </authorList>
    </citation>
    <scope>NUCLEOTIDE SEQUENCE [LARGE SCALE GENOMIC DNA]</scope>
    <source>
        <strain evidence="1 2">BL-389-WT-3D</strain>
    </source>
</reference>
<accession>A0A844F6S7</accession>
<evidence type="ECO:0000313" key="1">
    <source>
        <dbReference type="EMBL" id="MSS40616.1"/>
    </source>
</evidence>
<protein>
    <submittedName>
        <fullName evidence="1">Uncharacterized protein</fullName>
    </submittedName>
</protein>
<comment type="caution">
    <text evidence="1">The sequence shown here is derived from an EMBL/GenBank/DDBJ whole genome shotgun (WGS) entry which is preliminary data.</text>
</comment>
<sequence>MCRECYADDNRITPLLNPQDCLRNHTQYICGSCGRCICIEQDGKRGLRRWNFPFKTLDIAKLYLRTADYTMKKPCGIYEITNVKGRVSYKIFPGEEELQAFLKKNKDKSCNVMAPVFRQKEYQEFPGTRVRRMTEEEIEKYMDERQVVGTCMPD</sequence>
<dbReference type="EMBL" id="VUMB01000018">
    <property type="protein sequence ID" value="MSS40616.1"/>
    <property type="molecule type" value="Genomic_DNA"/>
</dbReference>
<dbReference type="AlphaFoldDB" id="A0A844F6S7"/>
<proteinExistence type="predicted"/>
<dbReference type="RefSeq" id="WP_154322221.1">
    <property type="nucleotide sequence ID" value="NZ_CP045695.1"/>
</dbReference>
<evidence type="ECO:0000313" key="2">
    <source>
        <dbReference type="Proteomes" id="UP000462363"/>
    </source>
</evidence>